<feature type="compositionally biased region" description="Basic residues" evidence="1">
    <location>
        <begin position="684"/>
        <end position="702"/>
    </location>
</feature>
<feature type="compositionally biased region" description="Acidic residues" evidence="1">
    <location>
        <begin position="350"/>
        <end position="370"/>
    </location>
</feature>
<feature type="region of interest" description="Disordered" evidence="1">
    <location>
        <begin position="137"/>
        <end position="215"/>
    </location>
</feature>
<protein>
    <submittedName>
        <fullName evidence="2">Uncharacterized protein</fullName>
    </submittedName>
</protein>
<gene>
    <name evidence="2" type="ORF">RFI_08279</name>
</gene>
<evidence type="ECO:0000313" key="3">
    <source>
        <dbReference type="Proteomes" id="UP000023152"/>
    </source>
</evidence>
<feature type="region of interest" description="Disordered" evidence="1">
    <location>
        <begin position="645"/>
        <end position="705"/>
    </location>
</feature>
<dbReference type="Proteomes" id="UP000023152">
    <property type="component" value="Unassembled WGS sequence"/>
</dbReference>
<accession>X6NUA5</accession>
<feature type="region of interest" description="Disordered" evidence="1">
    <location>
        <begin position="350"/>
        <end position="418"/>
    </location>
</feature>
<dbReference type="OMA" id="IHQNTDE"/>
<feature type="compositionally biased region" description="Basic and acidic residues" evidence="1">
    <location>
        <begin position="658"/>
        <end position="667"/>
    </location>
</feature>
<feature type="compositionally biased region" description="Acidic residues" evidence="1">
    <location>
        <begin position="393"/>
        <end position="402"/>
    </location>
</feature>
<comment type="caution">
    <text evidence="2">The sequence shown here is derived from an EMBL/GenBank/DDBJ whole genome shotgun (WGS) entry which is preliminary data.</text>
</comment>
<proteinExistence type="predicted"/>
<sequence>MSKTKLSRKSNQKVINTSKKVNLMRNSGTGLSTIVRPNIKSSAVLGTFFDTATLRKSISKDTSYELPASNSAAVIPAVPQQSRRQNPPAQRQTAVTDFFDNIMSTLANSMPTISAKSKPLGTFMVNNNQDVDMQDKSASLQDDQVKKPANTDKNNTAAAEDSTHVEKSPNALSKHITPSNSDEDEDEITAALSEADKKKQQQVMEEEDVENQNKQKLQMLEQKAQEEALQVMQKHFEKVEEEKREQIQHQQELDEQFDALLFMKSPHELPIYQDNPFQLEDEFWDDSMYQKLVQNEDIPVNPEIAKIQDKIEIEKAKIEEEKVEKDPEYEKAVAAKISEDEDEIVEEIVEPEEVEQSVPQEEEENEEEVDEKVAAKDAKEYNEYIVDIRDPTSENEIEESASETEQKKNKPKEPKQKEFDTIIKNKAVLNNNELRHVKRMVKGEQISRYYEDDEKEKELEEYDKRYPENTKSAENKEGIVSPLEELQPDDNSVFKEYWESINVNLENGGSEEIIKKIFKEATSFLKEKIVIIVEYFIDLQEYIDDEMMYYKSYFNEEKTALMNYLLKKYVSLEKAFHEKYLSVSKELKIEENSEEDEEKKTTLSKRKKKGKGVGKEYNKLVKTDLYYRLTKGYKIRSFGKKPTYRKATHKYGTRSKNRKPDDPRETIPEPIIEPSGESDYAGGKKPKKSKKSKSKQAKKSKSGKNSVHDHYFHFGIVFTGTKFDNEYDYLPANKVISNWDEKVFSKHINFLKTKRKNLVINFLPIS</sequence>
<feature type="compositionally biased region" description="Basic residues" evidence="1">
    <location>
        <begin position="645"/>
        <end position="657"/>
    </location>
</feature>
<dbReference type="EMBL" id="ASPP01006424">
    <property type="protein sequence ID" value="ETO28847.1"/>
    <property type="molecule type" value="Genomic_DNA"/>
</dbReference>
<evidence type="ECO:0000313" key="2">
    <source>
        <dbReference type="EMBL" id="ETO28847.1"/>
    </source>
</evidence>
<keyword evidence="3" id="KW-1185">Reference proteome</keyword>
<dbReference type="AlphaFoldDB" id="X6NUA5"/>
<evidence type="ECO:0000256" key="1">
    <source>
        <dbReference type="SAM" id="MobiDB-lite"/>
    </source>
</evidence>
<feature type="compositionally biased region" description="Basic and acidic residues" evidence="1">
    <location>
        <begin position="404"/>
        <end position="418"/>
    </location>
</feature>
<reference evidence="2 3" key="1">
    <citation type="journal article" date="2013" name="Curr. Biol.">
        <title>The Genome of the Foraminiferan Reticulomyxa filosa.</title>
        <authorList>
            <person name="Glockner G."/>
            <person name="Hulsmann N."/>
            <person name="Schleicher M."/>
            <person name="Noegel A.A."/>
            <person name="Eichinger L."/>
            <person name="Gallinger C."/>
            <person name="Pawlowski J."/>
            <person name="Sierra R."/>
            <person name="Euteneuer U."/>
            <person name="Pillet L."/>
            <person name="Moustafa A."/>
            <person name="Platzer M."/>
            <person name="Groth M."/>
            <person name="Szafranski K."/>
            <person name="Schliwa M."/>
        </authorList>
    </citation>
    <scope>NUCLEOTIDE SEQUENCE [LARGE SCALE GENOMIC DNA]</scope>
</reference>
<feature type="compositionally biased region" description="Basic and acidic residues" evidence="1">
    <location>
        <begin position="371"/>
        <end position="392"/>
    </location>
</feature>
<name>X6NUA5_RETFI</name>
<organism evidence="2 3">
    <name type="scientific">Reticulomyxa filosa</name>
    <dbReference type="NCBI Taxonomy" id="46433"/>
    <lineage>
        <taxon>Eukaryota</taxon>
        <taxon>Sar</taxon>
        <taxon>Rhizaria</taxon>
        <taxon>Retaria</taxon>
        <taxon>Foraminifera</taxon>
        <taxon>Monothalamids</taxon>
        <taxon>Reticulomyxidae</taxon>
        <taxon>Reticulomyxa</taxon>
    </lineage>
</organism>